<feature type="signal peptide" evidence="1">
    <location>
        <begin position="1"/>
        <end position="21"/>
    </location>
</feature>
<feature type="chain" id="PRO_5003284010" evidence="1">
    <location>
        <begin position="22"/>
        <end position="356"/>
    </location>
</feature>
<evidence type="ECO:0000256" key="1">
    <source>
        <dbReference type="SAM" id="SignalP"/>
    </source>
</evidence>
<dbReference type="Pfam" id="PF07833">
    <property type="entry name" value="Cu_amine_oxidN1"/>
    <property type="match status" value="1"/>
</dbReference>
<keyword evidence="4" id="KW-1185">Reference proteome</keyword>
<gene>
    <name evidence="3" type="ordered locus">Clole_2603</name>
</gene>
<evidence type="ECO:0000313" key="4">
    <source>
        <dbReference type="Proteomes" id="UP000008467"/>
    </source>
</evidence>
<dbReference type="RefSeq" id="WP_013657598.1">
    <property type="nucleotide sequence ID" value="NC_015275.1"/>
</dbReference>
<evidence type="ECO:0000259" key="2">
    <source>
        <dbReference type="Pfam" id="PF07833"/>
    </source>
</evidence>
<name>F2JID9_CELLD</name>
<accession>F2JID9</accession>
<dbReference type="SUPFAM" id="SSF55383">
    <property type="entry name" value="Copper amine oxidase, domain N"/>
    <property type="match status" value="1"/>
</dbReference>
<dbReference type="Proteomes" id="UP000008467">
    <property type="component" value="Chromosome"/>
</dbReference>
<dbReference type="KEGG" id="cle:Clole_2603"/>
<dbReference type="EMBL" id="CP002582">
    <property type="protein sequence ID" value="ADZ84305.1"/>
    <property type="molecule type" value="Genomic_DNA"/>
</dbReference>
<dbReference type="InterPro" id="IPR036582">
    <property type="entry name" value="Mao_N_sf"/>
</dbReference>
<proteinExistence type="predicted"/>
<dbReference type="InterPro" id="IPR012854">
    <property type="entry name" value="Cu_amine_oxidase-like_N"/>
</dbReference>
<dbReference type="HOGENOM" id="CLU_777775_0_0_9"/>
<reference evidence="3 4" key="1">
    <citation type="journal article" date="2011" name="J. Bacteriol.">
        <title>Complete genome sequence of the cellulose-degrading bacterium Cellulosilyticum lentocellum.</title>
        <authorList>
            <consortium name="US DOE Joint Genome Institute"/>
            <person name="Miller D.A."/>
            <person name="Suen G."/>
            <person name="Bruce D."/>
            <person name="Copeland A."/>
            <person name="Cheng J.F."/>
            <person name="Detter C."/>
            <person name="Goodwin L.A."/>
            <person name="Han C.S."/>
            <person name="Hauser L.J."/>
            <person name="Land M.L."/>
            <person name="Lapidus A."/>
            <person name="Lucas S."/>
            <person name="Meincke L."/>
            <person name="Pitluck S."/>
            <person name="Tapia R."/>
            <person name="Teshima H."/>
            <person name="Woyke T."/>
            <person name="Fox B.G."/>
            <person name="Angert E.R."/>
            <person name="Currie C.R."/>
        </authorList>
    </citation>
    <scope>NUCLEOTIDE SEQUENCE [LARGE SCALE GENOMIC DNA]</scope>
    <source>
        <strain evidence="4">ATCC 49066 / DSM 5427 / NCIMB 11756 / RHM5</strain>
    </source>
</reference>
<protein>
    <submittedName>
        <fullName evidence="3">Copper amine oxidase-like domain-containing protein</fullName>
    </submittedName>
</protein>
<dbReference type="AlphaFoldDB" id="F2JID9"/>
<dbReference type="Gene3D" id="3.30.457.10">
    <property type="entry name" value="Copper amine oxidase-like, N-terminal domain"/>
    <property type="match status" value="1"/>
</dbReference>
<keyword evidence="1" id="KW-0732">Signal</keyword>
<sequence>MKNKLISFLLLLMMLVIPLQANTSCKLILNGITYKPTYTPIISQKNLFLSLDDLVNMTYSTYSKSSNNTYLWSLPKTTLELTTKSKIVKVNQKQQTLNTAPFTVNDVLYVPISFLKLADYPYTLSSDLTQFELTSLLPYSTSTDTYTSHTTLSTDYTKLEDIFTPLLKEDSQPLIKTAIKYNQYLSFASSSYKKDILAGLNKVIGSLPELEVTFRNLDLLNDTPTCNNLTTYPLKVISDNNGIRVKFNHTDMVYECLWPTYNPNSHTTAIDINKSLDVMIMRALYENYRDTYDLKDDIHFSPITTVQMGRSDSITYTVYSDHLLDQTHTYTVTIYKHITPGKINYIVDLGAHTITS</sequence>
<organism evidence="3 4">
    <name type="scientific">Cellulosilyticum lentocellum (strain ATCC 49066 / DSM 5427 / NCIMB 11756 / RHM5)</name>
    <name type="common">Clostridium lentocellum</name>
    <dbReference type="NCBI Taxonomy" id="642492"/>
    <lineage>
        <taxon>Bacteria</taxon>
        <taxon>Bacillati</taxon>
        <taxon>Bacillota</taxon>
        <taxon>Clostridia</taxon>
        <taxon>Lachnospirales</taxon>
        <taxon>Cellulosilyticaceae</taxon>
        <taxon>Cellulosilyticum</taxon>
    </lineage>
</organism>
<dbReference type="STRING" id="642492.Clole_2603"/>
<evidence type="ECO:0000313" key="3">
    <source>
        <dbReference type="EMBL" id="ADZ84305.1"/>
    </source>
</evidence>
<feature type="domain" description="Copper amine oxidase-like N-terminal" evidence="2">
    <location>
        <begin position="29"/>
        <end position="116"/>
    </location>
</feature>